<evidence type="ECO:0000256" key="11">
    <source>
        <dbReference type="ARBA" id="ARBA00023027"/>
    </source>
</evidence>
<keyword evidence="10 16" id="KW-1133">Transmembrane helix</keyword>
<feature type="transmembrane region" description="Helical" evidence="16">
    <location>
        <begin position="46"/>
        <end position="68"/>
    </location>
</feature>
<evidence type="ECO:0000256" key="6">
    <source>
        <dbReference type="ARBA" id="ARBA00022660"/>
    </source>
</evidence>
<evidence type="ECO:0000313" key="17">
    <source>
        <dbReference type="EMBL" id="QLY89809.1"/>
    </source>
</evidence>
<evidence type="ECO:0000256" key="10">
    <source>
        <dbReference type="ARBA" id="ARBA00022989"/>
    </source>
</evidence>
<evidence type="ECO:0000256" key="1">
    <source>
        <dbReference type="ARBA" id="ARBA00004225"/>
    </source>
</evidence>
<accession>A0A7D7AD03</accession>
<comment type="catalytic activity">
    <reaction evidence="15">
        <text>a ubiquinone + NADH + 5 H(+)(in) = a ubiquinol + NAD(+) + 4 H(+)(out)</text>
        <dbReference type="Rhea" id="RHEA:29091"/>
        <dbReference type="Rhea" id="RHEA-COMP:9565"/>
        <dbReference type="Rhea" id="RHEA-COMP:9566"/>
        <dbReference type="ChEBI" id="CHEBI:15378"/>
        <dbReference type="ChEBI" id="CHEBI:16389"/>
        <dbReference type="ChEBI" id="CHEBI:17976"/>
        <dbReference type="ChEBI" id="CHEBI:57540"/>
        <dbReference type="ChEBI" id="CHEBI:57945"/>
        <dbReference type="EC" id="7.1.1.2"/>
    </reaction>
</comment>
<dbReference type="AlphaFoldDB" id="A0A7D7AD03"/>
<organism evidence="17">
    <name type="scientific">Agapetus fuscipes</name>
    <dbReference type="NCBI Taxonomy" id="1271715"/>
    <lineage>
        <taxon>Eukaryota</taxon>
        <taxon>Metazoa</taxon>
        <taxon>Ecdysozoa</taxon>
        <taxon>Arthropoda</taxon>
        <taxon>Hexapoda</taxon>
        <taxon>Insecta</taxon>
        <taxon>Pterygota</taxon>
        <taxon>Neoptera</taxon>
        <taxon>Endopterygota</taxon>
        <taxon>Trichoptera</taxon>
        <taxon>Integripalpia</taxon>
        <taxon>Glossosomatoidea</taxon>
        <taxon>Glossosomatidae</taxon>
        <taxon>Agapetinae</taxon>
        <taxon>Agapetus</taxon>
    </lineage>
</organism>
<evidence type="ECO:0000256" key="16">
    <source>
        <dbReference type="SAM" id="Phobius"/>
    </source>
</evidence>
<comment type="subcellular location">
    <subcellularLocation>
        <location evidence="1">Mitochondrion membrane</location>
        <topology evidence="1">Multi-pass membrane protein</topology>
    </subcellularLocation>
</comment>
<evidence type="ECO:0000256" key="2">
    <source>
        <dbReference type="ARBA" id="ARBA00005698"/>
    </source>
</evidence>
<name>A0A7D7AD03_9NEOP</name>
<dbReference type="PANTHER" id="PTHR11435">
    <property type="entry name" value="NADH UBIQUINONE OXIDOREDUCTASE SUBUNIT ND6"/>
    <property type="match status" value="1"/>
</dbReference>
<evidence type="ECO:0000256" key="3">
    <source>
        <dbReference type="ARBA" id="ARBA00012944"/>
    </source>
</evidence>
<keyword evidence="11" id="KW-0520">NAD</keyword>
<comment type="similarity">
    <text evidence="2">Belongs to the complex I subunit 6 family.</text>
</comment>
<evidence type="ECO:0000256" key="14">
    <source>
        <dbReference type="ARBA" id="ARBA00031019"/>
    </source>
</evidence>
<sequence length="168" mass="20108">MNFLILMNMLINSTMMFLKHPLSLGLLLLIQSLLISIMTGMISFNFWFSYILFLIFLGGLLILFIYITTLIPNMIFKYNLNYFLLNSIIFILLFVWLFKFKAYFMFNTEMISFNMYMYMENSKNLFFLKLFNNYSFKLTLMLIIYLLITLIVMLNINNPSQGPLRKMN</sequence>
<dbReference type="EC" id="7.1.1.2" evidence="3"/>
<reference evidence="17" key="1">
    <citation type="submission" date="2020-06" db="EMBL/GenBank/DDBJ databases">
        <title>DNAmark Project.</title>
        <authorList>
            <person name="Leerhoei F."/>
        </authorList>
    </citation>
    <scope>NUCLEOTIDE SEQUENCE</scope>
    <source>
        <strain evidence="17">DM556</strain>
    </source>
</reference>
<gene>
    <name evidence="17" type="primary">ND6</name>
</gene>
<keyword evidence="6" id="KW-0679">Respiratory chain</keyword>
<keyword evidence="9" id="KW-0249">Electron transport</keyword>
<protein>
    <recommendedName>
        <fullName evidence="4">NADH-ubiquinone oxidoreductase chain 6</fullName>
        <ecNumber evidence="3">7.1.1.2</ecNumber>
    </recommendedName>
    <alternativeName>
        <fullName evidence="14">NADH dehydrogenase subunit 6</fullName>
    </alternativeName>
</protein>
<feature type="transmembrane region" description="Helical" evidence="16">
    <location>
        <begin position="134"/>
        <end position="156"/>
    </location>
</feature>
<evidence type="ECO:0000256" key="8">
    <source>
        <dbReference type="ARBA" id="ARBA00022967"/>
    </source>
</evidence>
<keyword evidence="12 17" id="KW-0496">Mitochondrion</keyword>
<dbReference type="InterPro" id="IPR050269">
    <property type="entry name" value="ComplexI_Subunit6"/>
</dbReference>
<evidence type="ECO:0000256" key="12">
    <source>
        <dbReference type="ARBA" id="ARBA00023128"/>
    </source>
</evidence>
<evidence type="ECO:0000256" key="15">
    <source>
        <dbReference type="ARBA" id="ARBA00049551"/>
    </source>
</evidence>
<evidence type="ECO:0000256" key="13">
    <source>
        <dbReference type="ARBA" id="ARBA00023136"/>
    </source>
</evidence>
<proteinExistence type="inferred from homology"/>
<evidence type="ECO:0000256" key="7">
    <source>
        <dbReference type="ARBA" id="ARBA00022692"/>
    </source>
</evidence>
<keyword evidence="8" id="KW-1278">Translocase</keyword>
<dbReference type="PANTHER" id="PTHR11435:SF1">
    <property type="entry name" value="NADH-UBIQUINONE OXIDOREDUCTASE CHAIN 6"/>
    <property type="match status" value="1"/>
</dbReference>
<dbReference type="GO" id="GO:0008137">
    <property type="term" value="F:NADH dehydrogenase (ubiquinone) activity"/>
    <property type="evidence" value="ECO:0007669"/>
    <property type="project" value="UniProtKB-EC"/>
</dbReference>
<dbReference type="GO" id="GO:0031966">
    <property type="term" value="C:mitochondrial membrane"/>
    <property type="evidence" value="ECO:0007669"/>
    <property type="project" value="UniProtKB-SubCell"/>
</dbReference>
<dbReference type="EMBL" id="MT628569">
    <property type="protein sequence ID" value="QLY89809.1"/>
    <property type="molecule type" value="Genomic_DNA"/>
</dbReference>
<keyword evidence="5" id="KW-0813">Transport</keyword>
<keyword evidence="13 16" id="KW-0472">Membrane</keyword>
<evidence type="ECO:0000256" key="9">
    <source>
        <dbReference type="ARBA" id="ARBA00022982"/>
    </source>
</evidence>
<keyword evidence="7 16" id="KW-0812">Transmembrane</keyword>
<feature type="transmembrane region" description="Helical" evidence="16">
    <location>
        <begin position="80"/>
        <end position="98"/>
    </location>
</feature>
<geneLocation type="mitochondrion" evidence="17"/>
<evidence type="ECO:0000256" key="4">
    <source>
        <dbReference type="ARBA" id="ARBA00021095"/>
    </source>
</evidence>
<evidence type="ECO:0000256" key="5">
    <source>
        <dbReference type="ARBA" id="ARBA00022448"/>
    </source>
</evidence>